<dbReference type="STRING" id="1081109.A0A162IWM1"/>
<dbReference type="EMBL" id="AZGY01000003">
    <property type="protein sequence ID" value="KZZ99462.1"/>
    <property type="molecule type" value="Genomic_DNA"/>
</dbReference>
<comment type="similarity">
    <text evidence="1">Belongs to the paxM FAD-dependent monooxygenase family.</text>
</comment>
<dbReference type="Proteomes" id="UP000078544">
    <property type="component" value="Unassembled WGS sequence"/>
</dbReference>
<evidence type="ECO:0000313" key="8">
    <source>
        <dbReference type="EMBL" id="KZZ99462.1"/>
    </source>
</evidence>
<evidence type="ECO:0000256" key="5">
    <source>
        <dbReference type="ARBA" id="ARBA00023033"/>
    </source>
</evidence>
<evidence type="ECO:0000256" key="6">
    <source>
        <dbReference type="SAM" id="MobiDB-lite"/>
    </source>
</evidence>
<keyword evidence="9" id="KW-1185">Reference proteome</keyword>
<keyword evidence="3" id="KW-0274">FAD</keyword>
<dbReference type="GO" id="GO:0004497">
    <property type="term" value="F:monooxygenase activity"/>
    <property type="evidence" value="ECO:0007669"/>
    <property type="project" value="UniProtKB-KW"/>
</dbReference>
<dbReference type="OrthoDB" id="16820at2759"/>
<evidence type="ECO:0000256" key="3">
    <source>
        <dbReference type="ARBA" id="ARBA00022827"/>
    </source>
</evidence>
<dbReference type="AlphaFoldDB" id="A0A162IWM1"/>
<dbReference type="InterPro" id="IPR002938">
    <property type="entry name" value="FAD-bd"/>
</dbReference>
<dbReference type="GO" id="GO:0071949">
    <property type="term" value="F:FAD binding"/>
    <property type="evidence" value="ECO:0007669"/>
    <property type="project" value="InterPro"/>
</dbReference>
<dbReference type="SUPFAM" id="SSF51905">
    <property type="entry name" value="FAD/NAD(P)-binding domain"/>
    <property type="match status" value="1"/>
</dbReference>
<dbReference type="PANTHER" id="PTHR13789:SF147">
    <property type="entry name" value="PUTATIVE (AFU_ORTHOLOGUE AFUA_2G01950)-RELATED"/>
    <property type="match status" value="1"/>
</dbReference>
<gene>
    <name evidence="8" type="ORF">AAL_02034</name>
</gene>
<feature type="domain" description="FAD-binding" evidence="7">
    <location>
        <begin position="253"/>
        <end position="292"/>
    </location>
</feature>
<dbReference type="Pfam" id="PF01494">
    <property type="entry name" value="FAD_binding_3"/>
    <property type="match status" value="2"/>
</dbReference>
<evidence type="ECO:0000259" key="7">
    <source>
        <dbReference type="Pfam" id="PF01494"/>
    </source>
</evidence>
<comment type="caution">
    <text evidence="8">The sequence shown here is derived from an EMBL/GenBank/DDBJ whole genome shotgun (WGS) entry which is preliminary data.</text>
</comment>
<name>A0A162IWM1_9HYPO</name>
<dbReference type="InterPro" id="IPR036188">
    <property type="entry name" value="FAD/NAD-bd_sf"/>
</dbReference>
<feature type="domain" description="FAD-binding" evidence="7">
    <location>
        <begin position="21"/>
        <end position="136"/>
    </location>
</feature>
<proteinExistence type="inferred from homology"/>
<dbReference type="SUPFAM" id="SSF54373">
    <property type="entry name" value="FAD-linked reductases, C-terminal domain"/>
    <property type="match status" value="1"/>
</dbReference>
<feature type="region of interest" description="Disordered" evidence="6">
    <location>
        <begin position="418"/>
        <end position="449"/>
    </location>
</feature>
<evidence type="ECO:0000313" key="9">
    <source>
        <dbReference type="Proteomes" id="UP000078544"/>
    </source>
</evidence>
<dbReference type="PRINTS" id="PR00420">
    <property type="entry name" value="RNGMNOXGNASE"/>
</dbReference>
<keyword evidence="2" id="KW-0285">Flavoprotein</keyword>
<evidence type="ECO:0000256" key="4">
    <source>
        <dbReference type="ARBA" id="ARBA00023002"/>
    </source>
</evidence>
<evidence type="ECO:0000256" key="2">
    <source>
        <dbReference type="ARBA" id="ARBA00022630"/>
    </source>
</evidence>
<dbReference type="InterPro" id="IPR050493">
    <property type="entry name" value="FAD-dep_Monooxygenase_BioMet"/>
</dbReference>
<keyword evidence="4" id="KW-0560">Oxidoreductase</keyword>
<protein>
    <submittedName>
        <fullName evidence="8">Aromatic-ring hydroxylase-like protein</fullName>
    </submittedName>
</protein>
<dbReference type="PANTHER" id="PTHR13789">
    <property type="entry name" value="MONOOXYGENASE"/>
    <property type="match status" value="1"/>
</dbReference>
<reference evidence="8 9" key="1">
    <citation type="journal article" date="2016" name="Genome Biol. Evol.">
        <title>Divergent and convergent evolution of fungal pathogenicity.</title>
        <authorList>
            <person name="Shang Y."/>
            <person name="Xiao G."/>
            <person name="Zheng P."/>
            <person name="Cen K."/>
            <person name="Zhan S."/>
            <person name="Wang C."/>
        </authorList>
    </citation>
    <scope>NUCLEOTIDE SEQUENCE [LARGE SCALE GENOMIC DNA]</scope>
    <source>
        <strain evidence="8 9">RCEF 2490</strain>
    </source>
</reference>
<dbReference type="Gene3D" id="3.50.50.60">
    <property type="entry name" value="FAD/NAD(P)-binding domain"/>
    <property type="match status" value="1"/>
</dbReference>
<accession>A0A162IWM1</accession>
<sequence>MVTQKTQAGNGIQVPCNAAHAMRCLGLLDKLLAKTKRPASSFLSLNYSDGRVLCNRDLSRCQELYGSPWLLVHRADYMAVLLDEAKRLGVEIRVGCKVVAVDFDRPAVSLPDGQQLQADVVVGCDGIKSTIRRLMHPTVVPFATGQHAYRILFSRELLLLSPSTSPLASEPGTTRCWLGPHANIVFYPVQDDRLFNLVIPIADESFHHSCPEGDVLPCLRAYFRTWDLTIRDLLGAATSVTRFPILQLPPIPHWSRGCVTLMGDAAHAMVPHLAQGAATSVEDAFILGTLLGRLASLVVVHLPRHSSSDTPKEEDDEGKRRVRTVLASYEKLQHERTARIAAGSRLTGMLDRLLPGIDQRARDAEFAAYDAEQATCVSAFPWLDAQTNMALLGRKVDEVARREFRRLLDAGELLPLGMGGGVEDDTSRRSSRRGHGPVVTAGRRQGSRL</sequence>
<evidence type="ECO:0000256" key="1">
    <source>
        <dbReference type="ARBA" id="ARBA00007992"/>
    </source>
</evidence>
<keyword evidence="5" id="KW-0503">Monooxygenase</keyword>
<organism evidence="8 9">
    <name type="scientific">Moelleriella libera RCEF 2490</name>
    <dbReference type="NCBI Taxonomy" id="1081109"/>
    <lineage>
        <taxon>Eukaryota</taxon>
        <taxon>Fungi</taxon>
        <taxon>Dikarya</taxon>
        <taxon>Ascomycota</taxon>
        <taxon>Pezizomycotina</taxon>
        <taxon>Sordariomycetes</taxon>
        <taxon>Hypocreomycetidae</taxon>
        <taxon>Hypocreales</taxon>
        <taxon>Clavicipitaceae</taxon>
        <taxon>Moelleriella</taxon>
    </lineage>
</organism>